<reference evidence="1" key="1">
    <citation type="submission" date="2019-09" db="EMBL/GenBank/DDBJ databases">
        <title>Characterisation of the sponge microbiome using genome-centric metagenomics.</title>
        <authorList>
            <person name="Engelberts J.P."/>
            <person name="Robbins S.J."/>
            <person name="De Goeij J.M."/>
            <person name="Aranda M."/>
            <person name="Bell S.C."/>
            <person name="Webster N.S."/>
        </authorList>
    </citation>
    <scope>NUCLEOTIDE SEQUENCE</scope>
    <source>
        <strain evidence="1">SB0664_bin_27</strain>
    </source>
</reference>
<sequence length="70" mass="8117">MMIDALPRLKGRLRPIRDAHDRNYLYTPLIAMNRSLPLLVSFIFRIDLRRAADNEILARIFDIAGRPALV</sequence>
<evidence type="ECO:0000313" key="1">
    <source>
        <dbReference type="EMBL" id="MXY95508.1"/>
    </source>
</evidence>
<protein>
    <submittedName>
        <fullName evidence="1">Uncharacterized protein</fullName>
    </submittedName>
</protein>
<accession>A0A6B0Z1J7</accession>
<proteinExistence type="predicted"/>
<name>A0A6B0Z1J7_9CHLR</name>
<dbReference type="EMBL" id="VXRG01000157">
    <property type="protein sequence ID" value="MXY95508.1"/>
    <property type="molecule type" value="Genomic_DNA"/>
</dbReference>
<comment type="caution">
    <text evidence="1">The sequence shown here is derived from an EMBL/GenBank/DDBJ whole genome shotgun (WGS) entry which is preliminary data.</text>
</comment>
<gene>
    <name evidence="1" type="ORF">F4Y42_18890</name>
</gene>
<organism evidence="1">
    <name type="scientific">Caldilineaceae bacterium SB0664_bin_27</name>
    <dbReference type="NCBI Taxonomy" id="2605260"/>
    <lineage>
        <taxon>Bacteria</taxon>
        <taxon>Bacillati</taxon>
        <taxon>Chloroflexota</taxon>
        <taxon>Caldilineae</taxon>
        <taxon>Caldilineales</taxon>
        <taxon>Caldilineaceae</taxon>
    </lineage>
</organism>
<dbReference type="AlphaFoldDB" id="A0A6B0Z1J7"/>